<comment type="similarity">
    <text evidence="2">Belongs to the GHMP kinase family. GalK subfamily.</text>
</comment>
<dbReference type="HOGENOM" id="CLU_017814_6_2_1"/>
<sequence length="572" mass="61228">MATEPVPIFTSVIDAHPIPAIATREAARFDALVSEFTQRFGHKPAYIARAPGRVNIIGEHIDYALFGVFPAAVEQDVLIACARRPDDLVLDGGERGHVHAQNLQPKYTPQTFAPMLRDAAITQNTEQSASSHVRLHQWHLDIDPRQLRWESYVKAGYYGVLERFFTPSGSAALESEPVNTDILVTGTIPAGSGLSSSAAMVVASTLAFLAVNDKLDIATPDAPTRRITKGELVSMAVENEKRVGVNSGGMDQAASVTALPSTALYISFYPVFHAEPVPLPIRRTARKAVWVCANSLVQSEKVLGAKTRYNLRVVETLVAARILARVLGLSALLASGDSKFTLREVLAAYVGSGEAKGAPAPALTPEQLSAGLERMLDEVERLRPARLAAREAGADAAQADAAGEELGLTYDEMVRFSGLDAAAFHATYLSWVEVEATRFQIYKRTKHVFSEALRVLRFRAADADALPESTLHDLGALMSASQASCSALFECSCPELDALTALALRSGAYGSRLTGAGWGGCTVSLVAEDEAEAFIARLVAGYPPYAGLGDEARREAVFATVPSNGAFVFKLG</sequence>
<dbReference type="Gene3D" id="1.20.1440.340">
    <property type="match status" value="1"/>
</dbReference>
<feature type="domain" description="GHMP kinase N-terminal" evidence="11">
    <location>
        <begin position="178"/>
        <end position="256"/>
    </location>
</feature>
<dbReference type="OrthoDB" id="187738at2759"/>
<keyword evidence="5" id="KW-0808">Transferase</keyword>
<evidence type="ECO:0000256" key="6">
    <source>
        <dbReference type="ARBA" id="ARBA00022741"/>
    </source>
</evidence>
<dbReference type="SUPFAM" id="SSF55060">
    <property type="entry name" value="GHMP Kinase, C-terminal domain"/>
    <property type="match status" value="1"/>
</dbReference>
<dbReference type="InterPro" id="IPR019741">
    <property type="entry name" value="Galactokinase_CS"/>
</dbReference>
<dbReference type="Pfam" id="PF10509">
    <property type="entry name" value="GalKase_gal_bdg"/>
    <property type="match status" value="1"/>
</dbReference>
<dbReference type="InterPro" id="IPR014721">
    <property type="entry name" value="Ribsml_uS5_D2-typ_fold_subgr"/>
</dbReference>
<dbReference type="NCBIfam" id="TIGR00131">
    <property type="entry name" value="gal_kin"/>
    <property type="match status" value="1"/>
</dbReference>
<dbReference type="GO" id="GO:0005829">
    <property type="term" value="C:cytosol"/>
    <property type="evidence" value="ECO:0007669"/>
    <property type="project" value="TreeGrafter"/>
</dbReference>
<evidence type="ECO:0000259" key="13">
    <source>
        <dbReference type="Pfam" id="PF10509"/>
    </source>
</evidence>
<dbReference type="Proteomes" id="UP000053257">
    <property type="component" value="Unassembled WGS sequence"/>
</dbReference>
<protein>
    <recommendedName>
        <fullName evidence="4">Galactokinase</fullName>
        <ecNumber evidence="3">2.7.1.6</ecNumber>
    </recommendedName>
    <alternativeName>
        <fullName evidence="9">Galactose kinase</fullName>
    </alternativeName>
</protein>
<dbReference type="InterPro" id="IPR020568">
    <property type="entry name" value="Ribosomal_Su5_D2-typ_SF"/>
</dbReference>
<dbReference type="EMBL" id="KN840544">
    <property type="protein sequence ID" value="KIP05414.1"/>
    <property type="molecule type" value="Genomic_DNA"/>
</dbReference>
<gene>
    <name evidence="14" type="ORF">PHLGIDRAFT_30927</name>
</gene>
<accession>A0A0C3NKA7</accession>
<evidence type="ECO:0000256" key="3">
    <source>
        <dbReference type="ARBA" id="ARBA00012315"/>
    </source>
</evidence>
<dbReference type="InterPro" id="IPR000705">
    <property type="entry name" value="Galactokinase"/>
</dbReference>
<keyword evidence="15" id="KW-1185">Reference proteome</keyword>
<dbReference type="PRINTS" id="PR00959">
    <property type="entry name" value="MEVGALKINASE"/>
</dbReference>
<dbReference type="STRING" id="745531.A0A0C3NKA7"/>
<reference evidence="14 15" key="1">
    <citation type="journal article" date="2014" name="PLoS Genet.">
        <title>Analysis of the Phlebiopsis gigantea genome, transcriptome and secretome provides insight into its pioneer colonization strategies of wood.</title>
        <authorList>
            <person name="Hori C."/>
            <person name="Ishida T."/>
            <person name="Igarashi K."/>
            <person name="Samejima M."/>
            <person name="Suzuki H."/>
            <person name="Master E."/>
            <person name="Ferreira P."/>
            <person name="Ruiz-Duenas F.J."/>
            <person name="Held B."/>
            <person name="Canessa P."/>
            <person name="Larrondo L.F."/>
            <person name="Schmoll M."/>
            <person name="Druzhinina I.S."/>
            <person name="Kubicek C.P."/>
            <person name="Gaskell J.A."/>
            <person name="Kersten P."/>
            <person name="St John F."/>
            <person name="Glasner J."/>
            <person name="Sabat G."/>
            <person name="Splinter BonDurant S."/>
            <person name="Syed K."/>
            <person name="Yadav J."/>
            <person name="Mgbeahuruike A.C."/>
            <person name="Kovalchuk A."/>
            <person name="Asiegbu F.O."/>
            <person name="Lackner G."/>
            <person name="Hoffmeister D."/>
            <person name="Rencoret J."/>
            <person name="Gutierrez A."/>
            <person name="Sun H."/>
            <person name="Lindquist E."/>
            <person name="Barry K."/>
            <person name="Riley R."/>
            <person name="Grigoriev I.V."/>
            <person name="Henrissat B."/>
            <person name="Kues U."/>
            <person name="Berka R.M."/>
            <person name="Martinez A.T."/>
            <person name="Covert S.F."/>
            <person name="Blanchette R.A."/>
            <person name="Cullen D."/>
        </authorList>
    </citation>
    <scope>NUCLEOTIDE SEQUENCE [LARGE SCALE GENOMIC DNA]</scope>
    <source>
        <strain evidence="14 15">11061_1 CR5-6</strain>
    </source>
</reference>
<dbReference type="InterPro" id="IPR013750">
    <property type="entry name" value="GHMP_kinase_C_dom"/>
</dbReference>
<feature type="domain" description="GHMP kinase C-terminal" evidence="12">
    <location>
        <begin position="464"/>
        <end position="540"/>
    </location>
</feature>
<dbReference type="PANTHER" id="PTHR10457">
    <property type="entry name" value="MEVALONATE KINASE/GALACTOKINASE"/>
    <property type="match status" value="1"/>
</dbReference>
<dbReference type="InterPro" id="IPR036554">
    <property type="entry name" value="GHMP_kinase_C_sf"/>
</dbReference>
<evidence type="ECO:0000256" key="4">
    <source>
        <dbReference type="ARBA" id="ARBA00019487"/>
    </source>
</evidence>
<evidence type="ECO:0000313" key="15">
    <source>
        <dbReference type="Proteomes" id="UP000053257"/>
    </source>
</evidence>
<comment type="catalytic activity">
    <reaction evidence="10">
        <text>alpha-D-galactose + ATP = alpha-D-galactose 1-phosphate + ADP + H(+)</text>
        <dbReference type="Rhea" id="RHEA:13553"/>
        <dbReference type="ChEBI" id="CHEBI:15378"/>
        <dbReference type="ChEBI" id="CHEBI:28061"/>
        <dbReference type="ChEBI" id="CHEBI:30616"/>
        <dbReference type="ChEBI" id="CHEBI:58336"/>
        <dbReference type="ChEBI" id="CHEBI:456216"/>
        <dbReference type="EC" id="2.7.1.6"/>
    </reaction>
    <physiologicalReaction direction="left-to-right" evidence="10">
        <dbReference type="Rhea" id="RHEA:13554"/>
    </physiologicalReaction>
</comment>
<evidence type="ECO:0000256" key="5">
    <source>
        <dbReference type="ARBA" id="ARBA00022679"/>
    </source>
</evidence>
<keyword evidence="6" id="KW-0547">Nucleotide-binding</keyword>
<proteinExistence type="inferred from homology"/>
<dbReference type="InterPro" id="IPR006204">
    <property type="entry name" value="GHMP_kinase_N_dom"/>
</dbReference>
<evidence type="ECO:0000256" key="1">
    <source>
        <dbReference type="ARBA" id="ARBA00004947"/>
    </source>
</evidence>
<evidence type="ECO:0000313" key="14">
    <source>
        <dbReference type="EMBL" id="KIP05414.1"/>
    </source>
</evidence>
<keyword evidence="8" id="KW-0067">ATP-binding</keyword>
<dbReference type="Pfam" id="PF00288">
    <property type="entry name" value="GHMP_kinases_N"/>
    <property type="match status" value="1"/>
</dbReference>
<dbReference type="EC" id="2.7.1.6" evidence="3"/>
<evidence type="ECO:0000256" key="10">
    <source>
        <dbReference type="ARBA" id="ARBA00049538"/>
    </source>
</evidence>
<evidence type="ECO:0000256" key="2">
    <source>
        <dbReference type="ARBA" id="ARBA00006566"/>
    </source>
</evidence>
<evidence type="ECO:0000256" key="9">
    <source>
        <dbReference type="ARBA" id="ARBA00029590"/>
    </source>
</evidence>
<evidence type="ECO:0000259" key="12">
    <source>
        <dbReference type="Pfam" id="PF08544"/>
    </source>
</evidence>
<dbReference type="InterPro" id="IPR006203">
    <property type="entry name" value="GHMP_knse_ATP-bd_CS"/>
</dbReference>
<dbReference type="GO" id="GO:0004335">
    <property type="term" value="F:galactokinase activity"/>
    <property type="evidence" value="ECO:0007669"/>
    <property type="project" value="UniProtKB-EC"/>
</dbReference>
<name>A0A0C3NKA7_PHLG1</name>
<dbReference type="Pfam" id="PF08544">
    <property type="entry name" value="GHMP_kinases_C"/>
    <property type="match status" value="1"/>
</dbReference>
<comment type="pathway">
    <text evidence="1">Carbohydrate metabolism; galactose metabolism.</text>
</comment>
<evidence type="ECO:0000259" key="11">
    <source>
        <dbReference type="Pfam" id="PF00288"/>
    </source>
</evidence>
<dbReference type="UniPathway" id="UPA00214"/>
<keyword evidence="7" id="KW-0418">Kinase</keyword>
<dbReference type="Gene3D" id="3.30.230.10">
    <property type="match status" value="1"/>
</dbReference>
<dbReference type="GO" id="GO:0005524">
    <property type="term" value="F:ATP binding"/>
    <property type="evidence" value="ECO:0007669"/>
    <property type="project" value="UniProtKB-KW"/>
</dbReference>
<evidence type="ECO:0000256" key="7">
    <source>
        <dbReference type="ARBA" id="ARBA00022777"/>
    </source>
</evidence>
<dbReference type="PROSITE" id="PS00627">
    <property type="entry name" value="GHMP_KINASES_ATP"/>
    <property type="match status" value="1"/>
</dbReference>
<dbReference type="PROSITE" id="PS00106">
    <property type="entry name" value="GALACTOKINASE"/>
    <property type="match status" value="1"/>
</dbReference>
<dbReference type="AlphaFoldDB" id="A0A0C3NKA7"/>
<feature type="domain" description="Galactokinase N-terminal" evidence="13">
    <location>
        <begin position="35"/>
        <end position="83"/>
    </location>
</feature>
<dbReference type="PANTHER" id="PTHR10457:SF7">
    <property type="entry name" value="GALACTOKINASE-RELATED"/>
    <property type="match status" value="1"/>
</dbReference>
<evidence type="ECO:0000256" key="8">
    <source>
        <dbReference type="ARBA" id="ARBA00022840"/>
    </source>
</evidence>
<dbReference type="InterPro" id="IPR019539">
    <property type="entry name" value="GalKase_N"/>
</dbReference>
<organism evidence="14 15">
    <name type="scientific">Phlebiopsis gigantea (strain 11061_1 CR5-6)</name>
    <name type="common">White-rot fungus</name>
    <name type="synonym">Peniophora gigantea</name>
    <dbReference type="NCBI Taxonomy" id="745531"/>
    <lineage>
        <taxon>Eukaryota</taxon>
        <taxon>Fungi</taxon>
        <taxon>Dikarya</taxon>
        <taxon>Basidiomycota</taxon>
        <taxon>Agaricomycotina</taxon>
        <taxon>Agaricomycetes</taxon>
        <taxon>Polyporales</taxon>
        <taxon>Phanerochaetaceae</taxon>
        <taxon>Phlebiopsis</taxon>
    </lineage>
</organism>
<dbReference type="Gene3D" id="3.30.70.3170">
    <property type="match status" value="1"/>
</dbReference>
<dbReference type="SUPFAM" id="SSF54211">
    <property type="entry name" value="Ribosomal protein S5 domain 2-like"/>
    <property type="match status" value="1"/>
</dbReference>
<dbReference type="GO" id="GO:0006012">
    <property type="term" value="P:galactose metabolic process"/>
    <property type="evidence" value="ECO:0007669"/>
    <property type="project" value="UniProtKB-UniPathway"/>
</dbReference>